<dbReference type="GO" id="GO:0016301">
    <property type="term" value="F:kinase activity"/>
    <property type="evidence" value="ECO:0007669"/>
    <property type="project" value="UniProtKB-KW"/>
</dbReference>
<evidence type="ECO:0000256" key="4">
    <source>
        <dbReference type="ARBA" id="ARBA00022553"/>
    </source>
</evidence>
<dbReference type="InterPro" id="IPR000700">
    <property type="entry name" value="PAS-assoc_C"/>
</dbReference>
<dbReference type="InterPro" id="IPR000160">
    <property type="entry name" value="GGDEF_dom"/>
</dbReference>
<dbReference type="Pfam" id="PF08447">
    <property type="entry name" value="PAS_3"/>
    <property type="match status" value="1"/>
</dbReference>
<keyword evidence="6" id="KW-0812">Transmembrane</keyword>
<dbReference type="InterPro" id="IPR013655">
    <property type="entry name" value="PAS_fold_3"/>
</dbReference>
<comment type="catalytic activity">
    <reaction evidence="13">
        <text>2 GTP = 3',3'-c-di-GMP + 2 diphosphate</text>
        <dbReference type="Rhea" id="RHEA:24898"/>
        <dbReference type="ChEBI" id="CHEBI:33019"/>
        <dbReference type="ChEBI" id="CHEBI:37565"/>
        <dbReference type="ChEBI" id="CHEBI:58805"/>
        <dbReference type="EC" id="2.7.7.65"/>
    </reaction>
</comment>
<dbReference type="Proteomes" id="UP000215703">
    <property type="component" value="Chromosome"/>
</dbReference>
<evidence type="ECO:0000256" key="3">
    <source>
        <dbReference type="ARBA" id="ARBA00022475"/>
    </source>
</evidence>
<dbReference type="OrthoDB" id="9812260at2"/>
<keyword evidence="5" id="KW-0808">Transferase</keyword>
<dbReference type="InterPro" id="IPR050469">
    <property type="entry name" value="Diguanylate_Cyclase"/>
</dbReference>
<evidence type="ECO:0000256" key="13">
    <source>
        <dbReference type="ARBA" id="ARBA00034247"/>
    </source>
</evidence>
<keyword evidence="3" id="KW-1003">Cell membrane</keyword>
<evidence type="ECO:0000313" key="15">
    <source>
        <dbReference type="Proteomes" id="UP000215703"/>
    </source>
</evidence>
<evidence type="ECO:0000256" key="10">
    <source>
        <dbReference type="ARBA" id="ARBA00022989"/>
    </source>
</evidence>
<dbReference type="CDD" id="cd12914">
    <property type="entry name" value="PDC1_DGC_like"/>
    <property type="match status" value="1"/>
</dbReference>
<reference evidence="14 15" key="2">
    <citation type="journal article" date="2017" name="Syst. Appl. Microbiol.">
        <title>Soybeans inoculated with root zone soils of Canadian native legumes harbour diverse and novel Bradyrhizobium spp. that possess agricultural potential.</title>
        <authorList>
            <person name="Bromfield E.S.P."/>
            <person name="Cloutier S."/>
            <person name="Tambong J.T."/>
            <person name="Tran Thi T.V."/>
        </authorList>
    </citation>
    <scope>NUCLEOTIDE SEQUENCE [LARGE SCALE GENOMIC DNA]</scope>
    <source>
        <strain evidence="14 15">OO99</strain>
    </source>
</reference>
<dbReference type="EMBL" id="CP029425">
    <property type="protein sequence ID" value="AWL98111.1"/>
    <property type="molecule type" value="Genomic_DNA"/>
</dbReference>
<evidence type="ECO:0000256" key="1">
    <source>
        <dbReference type="ARBA" id="ARBA00004651"/>
    </source>
</evidence>
<dbReference type="SUPFAM" id="SSF103190">
    <property type="entry name" value="Sensory domain-like"/>
    <property type="match status" value="1"/>
</dbReference>
<dbReference type="EC" id="2.7.7.65" evidence="2"/>
<dbReference type="Gene3D" id="3.30.450.20">
    <property type="entry name" value="PAS domain"/>
    <property type="match status" value="3"/>
</dbReference>
<gene>
    <name evidence="14" type="ORF">CIT37_16385</name>
</gene>
<evidence type="ECO:0000256" key="6">
    <source>
        <dbReference type="ARBA" id="ARBA00022692"/>
    </source>
</evidence>
<dbReference type="InterPro" id="IPR029151">
    <property type="entry name" value="Sensor-like_sf"/>
</dbReference>
<dbReference type="SMART" id="SM00091">
    <property type="entry name" value="PAS"/>
    <property type="match status" value="1"/>
</dbReference>
<dbReference type="SUPFAM" id="SSF55785">
    <property type="entry name" value="PYP-like sensor domain (PAS domain)"/>
    <property type="match status" value="1"/>
</dbReference>
<proteinExistence type="predicted"/>
<dbReference type="NCBIfam" id="TIGR00254">
    <property type="entry name" value="GGDEF"/>
    <property type="match status" value="1"/>
</dbReference>
<dbReference type="InterPro" id="IPR000014">
    <property type="entry name" value="PAS"/>
</dbReference>
<evidence type="ECO:0000256" key="8">
    <source>
        <dbReference type="ARBA" id="ARBA00022777"/>
    </source>
</evidence>
<dbReference type="Gene3D" id="3.30.70.270">
    <property type="match status" value="1"/>
</dbReference>
<dbReference type="PANTHER" id="PTHR45138">
    <property type="entry name" value="REGULATORY COMPONENTS OF SENSORY TRANSDUCTION SYSTEM"/>
    <property type="match status" value="1"/>
</dbReference>
<dbReference type="PROSITE" id="PS50887">
    <property type="entry name" value="GGDEF"/>
    <property type="match status" value="1"/>
</dbReference>
<organism evidence="14 15">
    <name type="scientific">Bradyrhizobium ottawaense</name>
    <dbReference type="NCBI Taxonomy" id="931866"/>
    <lineage>
        <taxon>Bacteria</taxon>
        <taxon>Pseudomonadati</taxon>
        <taxon>Pseudomonadota</taxon>
        <taxon>Alphaproteobacteria</taxon>
        <taxon>Hyphomicrobiales</taxon>
        <taxon>Nitrobacteraceae</taxon>
        <taxon>Bradyrhizobium</taxon>
    </lineage>
</organism>
<reference evidence="14 15" key="1">
    <citation type="journal article" date="2014" name="Int. J. Syst. Evol. Microbiol.">
        <title>Bradyrhizobium ottawaense sp. nov., a symbiotic nitrogen fixing bacterium from root nodules of soybeans in Canada.</title>
        <authorList>
            <person name="Yu X."/>
            <person name="Cloutier S."/>
            <person name="Tambong J.T."/>
            <person name="Bromfield E.S."/>
        </authorList>
    </citation>
    <scope>NUCLEOTIDE SEQUENCE [LARGE SCALE GENOMIC DNA]</scope>
    <source>
        <strain evidence="14 15">OO99</strain>
    </source>
</reference>
<keyword evidence="4" id="KW-0597">Phosphoprotein</keyword>
<evidence type="ECO:0000256" key="2">
    <source>
        <dbReference type="ARBA" id="ARBA00012528"/>
    </source>
</evidence>
<accession>A0A2U8PK36</accession>
<dbReference type="PROSITE" id="PS50113">
    <property type="entry name" value="PAC"/>
    <property type="match status" value="1"/>
</dbReference>
<sequence length="654" mass="72153">MLQEAVKTKVRGLPRFGASLMVTSREFGKTRLPLWAAGFVGLICVTILGLSAWREWEARNVDLRNAEIDVTNLAHSLIQHADDTFELVDTLLVGLVHRLELDGTGPDTITKLQAYLPTRKSSDRIRGIFVYDATGRWLATTERLDFSKLNNSDREYFQRHRDSTETGTLIGPPIKSRSGGQWIITASRRINDPDGGFAGVALLTIDVSYFVKFYERFDLGPNGSASLLNNGGIMLARSRDESDAFIGRDLSNAPLFKGWKSRPAEAVYYFKSPLDGVQRLSYYQRSSRYPLMVLASKSQDDVLAPWRRAAATRITFVVGLVLLIAVIGSYLVRQLWQRQRMAQALVAKEANFRLLAEQSSDMVTRIGLDNRLLYVSPSCVRITGWTAEELLNTSALAGIHADDMERVAQAITALKNGEAEEARFVYRQRHREKGEIWAEAALHVTVASDSGAIDGVVAVVRDMTEQKDLQDKLASLARTDGLTGLANRRAFDERLADEWARARRDGTQLSLLLIDVDHFKKFNDHYGHLAGDGCLRALGRILSTQARRPADLAARYGGEEFAVLLPNTGPDGCVEVAEAVRQALHDLAMLHAQNPPSRLVTVSVGAATGLPSLTSTDFSTLVAAADRALYAAKDSGRDRLVMSGQVVPWPAKTA</sequence>
<protein>
    <recommendedName>
        <fullName evidence="2">diguanylate cyclase</fullName>
        <ecNumber evidence="2">2.7.7.65</ecNumber>
    </recommendedName>
</protein>
<keyword evidence="11" id="KW-0902">Two-component regulatory system</keyword>
<keyword evidence="8" id="KW-0418">Kinase</keyword>
<dbReference type="KEGG" id="bot:CIT37_16385"/>
<comment type="subcellular location">
    <subcellularLocation>
        <location evidence="1">Cell membrane</location>
        <topology evidence="1">Multi-pass membrane protein</topology>
    </subcellularLocation>
</comment>
<dbReference type="InterPro" id="IPR035965">
    <property type="entry name" value="PAS-like_dom_sf"/>
</dbReference>
<dbReference type="Pfam" id="PF00990">
    <property type="entry name" value="GGDEF"/>
    <property type="match status" value="1"/>
</dbReference>
<dbReference type="CDD" id="cd00130">
    <property type="entry name" value="PAS"/>
    <property type="match status" value="1"/>
</dbReference>
<dbReference type="InterPro" id="IPR043128">
    <property type="entry name" value="Rev_trsase/Diguanyl_cyclase"/>
</dbReference>
<dbReference type="GO" id="GO:0005524">
    <property type="term" value="F:ATP binding"/>
    <property type="evidence" value="ECO:0007669"/>
    <property type="project" value="UniProtKB-KW"/>
</dbReference>
<name>A0A2U8PK36_9BRAD</name>
<dbReference type="SUPFAM" id="SSF55073">
    <property type="entry name" value="Nucleotide cyclase"/>
    <property type="match status" value="1"/>
</dbReference>
<keyword evidence="7" id="KW-0547">Nucleotide-binding</keyword>
<evidence type="ECO:0000256" key="11">
    <source>
        <dbReference type="ARBA" id="ARBA00023012"/>
    </source>
</evidence>
<evidence type="ECO:0000256" key="12">
    <source>
        <dbReference type="ARBA" id="ARBA00023136"/>
    </source>
</evidence>
<dbReference type="SMART" id="SM00086">
    <property type="entry name" value="PAC"/>
    <property type="match status" value="1"/>
</dbReference>
<dbReference type="AlphaFoldDB" id="A0A2U8PK36"/>
<dbReference type="FunFam" id="3.30.70.270:FF:000001">
    <property type="entry name" value="Diguanylate cyclase domain protein"/>
    <property type="match status" value="1"/>
</dbReference>
<dbReference type="GO" id="GO:0052621">
    <property type="term" value="F:diguanylate cyclase activity"/>
    <property type="evidence" value="ECO:0007669"/>
    <property type="project" value="UniProtKB-EC"/>
</dbReference>
<keyword evidence="12" id="KW-0472">Membrane</keyword>
<dbReference type="InterPro" id="IPR001610">
    <property type="entry name" value="PAC"/>
</dbReference>
<dbReference type="GO" id="GO:0043709">
    <property type="term" value="P:cell adhesion involved in single-species biofilm formation"/>
    <property type="evidence" value="ECO:0007669"/>
    <property type="project" value="TreeGrafter"/>
</dbReference>
<dbReference type="GO" id="GO:0005886">
    <property type="term" value="C:plasma membrane"/>
    <property type="evidence" value="ECO:0007669"/>
    <property type="project" value="UniProtKB-SubCell"/>
</dbReference>
<dbReference type="InterPro" id="IPR029787">
    <property type="entry name" value="Nucleotide_cyclase"/>
</dbReference>
<dbReference type="Pfam" id="PF02743">
    <property type="entry name" value="dCache_1"/>
    <property type="match status" value="1"/>
</dbReference>
<evidence type="ECO:0000256" key="9">
    <source>
        <dbReference type="ARBA" id="ARBA00022840"/>
    </source>
</evidence>
<dbReference type="PANTHER" id="PTHR45138:SF9">
    <property type="entry name" value="DIGUANYLATE CYCLASE DGCM-RELATED"/>
    <property type="match status" value="1"/>
</dbReference>
<evidence type="ECO:0000256" key="7">
    <source>
        <dbReference type="ARBA" id="ARBA00022741"/>
    </source>
</evidence>
<dbReference type="InterPro" id="IPR033479">
    <property type="entry name" value="dCache_1"/>
</dbReference>
<dbReference type="CDD" id="cd12915">
    <property type="entry name" value="PDC2_DGC_like"/>
    <property type="match status" value="1"/>
</dbReference>
<evidence type="ECO:0000313" key="14">
    <source>
        <dbReference type="EMBL" id="AWL98111.1"/>
    </source>
</evidence>
<keyword evidence="10" id="KW-1133">Transmembrane helix</keyword>
<dbReference type="NCBIfam" id="TIGR00229">
    <property type="entry name" value="sensory_box"/>
    <property type="match status" value="1"/>
</dbReference>
<evidence type="ECO:0000256" key="5">
    <source>
        <dbReference type="ARBA" id="ARBA00022679"/>
    </source>
</evidence>
<keyword evidence="9" id="KW-0067">ATP-binding</keyword>
<dbReference type="GO" id="GO:1902201">
    <property type="term" value="P:negative regulation of bacterial-type flagellum-dependent cell motility"/>
    <property type="evidence" value="ECO:0007669"/>
    <property type="project" value="TreeGrafter"/>
</dbReference>
<dbReference type="SMART" id="SM00267">
    <property type="entry name" value="GGDEF"/>
    <property type="match status" value="1"/>
</dbReference>
<dbReference type="PROSITE" id="PS50112">
    <property type="entry name" value="PAS"/>
    <property type="match status" value="1"/>
</dbReference>
<dbReference type="GO" id="GO:0000160">
    <property type="term" value="P:phosphorelay signal transduction system"/>
    <property type="evidence" value="ECO:0007669"/>
    <property type="project" value="UniProtKB-KW"/>
</dbReference>
<dbReference type="CDD" id="cd01949">
    <property type="entry name" value="GGDEF"/>
    <property type="match status" value="1"/>
</dbReference>